<keyword evidence="6" id="KW-0235">DNA replication</keyword>
<dbReference type="GO" id="GO:0003684">
    <property type="term" value="F:damaged DNA binding"/>
    <property type="evidence" value="ECO:0007669"/>
    <property type="project" value="InterPro"/>
</dbReference>
<protein>
    <recommendedName>
        <fullName evidence="3">DNA polymerase kappa</fullName>
        <ecNumber evidence="2">2.7.7.7</ecNumber>
    </recommendedName>
</protein>
<dbReference type="InterPro" id="IPR043502">
    <property type="entry name" value="DNA/RNA_pol_sf"/>
</dbReference>
<feature type="coiled-coil region" evidence="15">
    <location>
        <begin position="371"/>
        <end position="398"/>
    </location>
</feature>
<comment type="similarity">
    <text evidence="1">Belongs to the DNA polymerase type-Y family.</text>
</comment>
<dbReference type="Gene3D" id="1.10.150.810">
    <property type="match status" value="2"/>
</dbReference>
<keyword evidence="7" id="KW-0479">Metal-binding</keyword>
<dbReference type="Gene3D" id="3.30.70.270">
    <property type="match status" value="1"/>
</dbReference>
<dbReference type="InterPro" id="IPR017961">
    <property type="entry name" value="DNA_pol_Y-fam_little_finger"/>
</dbReference>
<proteinExistence type="inferred from homology"/>
<accession>A0A3N4LI56</accession>
<dbReference type="PROSITE" id="PS50173">
    <property type="entry name" value="UMUC"/>
    <property type="match status" value="1"/>
</dbReference>
<dbReference type="Pfam" id="PF11799">
    <property type="entry name" value="IMS_C"/>
    <property type="match status" value="1"/>
</dbReference>
<comment type="catalytic activity">
    <reaction evidence="14">
        <text>DNA(n) + a 2'-deoxyribonucleoside 5'-triphosphate = DNA(n+1) + diphosphate</text>
        <dbReference type="Rhea" id="RHEA:22508"/>
        <dbReference type="Rhea" id="RHEA-COMP:17339"/>
        <dbReference type="Rhea" id="RHEA-COMP:17340"/>
        <dbReference type="ChEBI" id="CHEBI:33019"/>
        <dbReference type="ChEBI" id="CHEBI:61560"/>
        <dbReference type="ChEBI" id="CHEBI:173112"/>
        <dbReference type="EC" id="2.7.7.7"/>
    </reaction>
</comment>
<organism evidence="18 19">
    <name type="scientific">Terfezia boudieri ATCC MYA-4762</name>
    <dbReference type="NCBI Taxonomy" id="1051890"/>
    <lineage>
        <taxon>Eukaryota</taxon>
        <taxon>Fungi</taxon>
        <taxon>Dikarya</taxon>
        <taxon>Ascomycota</taxon>
        <taxon>Pezizomycotina</taxon>
        <taxon>Pezizomycetes</taxon>
        <taxon>Pezizales</taxon>
        <taxon>Pezizaceae</taxon>
        <taxon>Terfezia</taxon>
    </lineage>
</organism>
<keyword evidence="10" id="KW-0862">Zinc</keyword>
<dbReference type="GO" id="GO:0003887">
    <property type="term" value="F:DNA-directed DNA polymerase activity"/>
    <property type="evidence" value="ECO:0007669"/>
    <property type="project" value="UniProtKB-KW"/>
</dbReference>
<feature type="region of interest" description="Disordered" evidence="16">
    <location>
        <begin position="539"/>
        <end position="566"/>
    </location>
</feature>
<evidence type="ECO:0000256" key="9">
    <source>
        <dbReference type="ARBA" id="ARBA00022771"/>
    </source>
</evidence>
<evidence type="ECO:0000256" key="11">
    <source>
        <dbReference type="ARBA" id="ARBA00022842"/>
    </source>
</evidence>
<keyword evidence="5" id="KW-0548">Nucleotidyltransferase</keyword>
<dbReference type="InterPro" id="IPR022880">
    <property type="entry name" value="DNApol_IV"/>
</dbReference>
<reference evidence="18 19" key="1">
    <citation type="journal article" date="2018" name="Nat. Ecol. Evol.">
        <title>Pezizomycetes genomes reveal the molecular basis of ectomycorrhizal truffle lifestyle.</title>
        <authorList>
            <person name="Murat C."/>
            <person name="Payen T."/>
            <person name="Noel B."/>
            <person name="Kuo A."/>
            <person name="Morin E."/>
            <person name="Chen J."/>
            <person name="Kohler A."/>
            <person name="Krizsan K."/>
            <person name="Balestrini R."/>
            <person name="Da Silva C."/>
            <person name="Montanini B."/>
            <person name="Hainaut M."/>
            <person name="Levati E."/>
            <person name="Barry K.W."/>
            <person name="Belfiori B."/>
            <person name="Cichocki N."/>
            <person name="Clum A."/>
            <person name="Dockter R.B."/>
            <person name="Fauchery L."/>
            <person name="Guy J."/>
            <person name="Iotti M."/>
            <person name="Le Tacon F."/>
            <person name="Lindquist E.A."/>
            <person name="Lipzen A."/>
            <person name="Malagnac F."/>
            <person name="Mello A."/>
            <person name="Molinier V."/>
            <person name="Miyauchi S."/>
            <person name="Poulain J."/>
            <person name="Riccioni C."/>
            <person name="Rubini A."/>
            <person name="Sitrit Y."/>
            <person name="Splivallo R."/>
            <person name="Traeger S."/>
            <person name="Wang M."/>
            <person name="Zifcakova L."/>
            <person name="Wipf D."/>
            <person name="Zambonelli A."/>
            <person name="Paolocci F."/>
            <person name="Nowrousian M."/>
            <person name="Ottonello S."/>
            <person name="Baldrian P."/>
            <person name="Spatafora J.W."/>
            <person name="Henrissat B."/>
            <person name="Nagy L.G."/>
            <person name="Aury J.M."/>
            <person name="Wincker P."/>
            <person name="Grigoriev I.V."/>
            <person name="Bonfante P."/>
            <person name="Martin F.M."/>
        </authorList>
    </citation>
    <scope>NUCLEOTIDE SEQUENCE [LARGE SCALE GENOMIC DNA]</scope>
    <source>
        <strain evidence="18 19">ATCC MYA-4762</strain>
    </source>
</reference>
<feature type="region of interest" description="Disordered" evidence="16">
    <location>
        <begin position="1"/>
        <end position="27"/>
    </location>
</feature>
<evidence type="ECO:0000256" key="3">
    <source>
        <dbReference type="ARBA" id="ARBA00016178"/>
    </source>
</evidence>
<name>A0A3N4LI56_9PEZI</name>
<dbReference type="InterPro" id="IPR036775">
    <property type="entry name" value="DNA_pol_Y-fam_lit_finger_sf"/>
</dbReference>
<evidence type="ECO:0000256" key="12">
    <source>
        <dbReference type="ARBA" id="ARBA00022932"/>
    </source>
</evidence>
<keyword evidence="15" id="KW-0175">Coiled coil</keyword>
<dbReference type="GO" id="GO:0042276">
    <property type="term" value="P:error-prone translesion synthesis"/>
    <property type="evidence" value="ECO:0007669"/>
    <property type="project" value="TreeGrafter"/>
</dbReference>
<feature type="region of interest" description="Disordered" evidence="16">
    <location>
        <begin position="604"/>
        <end position="646"/>
    </location>
</feature>
<evidence type="ECO:0000256" key="2">
    <source>
        <dbReference type="ARBA" id="ARBA00012417"/>
    </source>
</evidence>
<gene>
    <name evidence="18" type="ORF">L211DRAFT_858067</name>
</gene>
<evidence type="ECO:0000256" key="7">
    <source>
        <dbReference type="ARBA" id="ARBA00022723"/>
    </source>
</evidence>
<dbReference type="InterPro" id="IPR043128">
    <property type="entry name" value="Rev_trsase/Diguanyl_cyclase"/>
</dbReference>
<keyword evidence="8" id="KW-0227">DNA damage</keyword>
<feature type="compositionally biased region" description="Basic and acidic residues" evidence="16">
    <location>
        <begin position="551"/>
        <end position="566"/>
    </location>
</feature>
<dbReference type="SUPFAM" id="SSF100879">
    <property type="entry name" value="Lesion bypass DNA polymerase (Y-family), little finger domain"/>
    <property type="match status" value="1"/>
</dbReference>
<dbReference type="GO" id="GO:0006281">
    <property type="term" value="P:DNA repair"/>
    <property type="evidence" value="ECO:0007669"/>
    <property type="project" value="UniProtKB-KW"/>
</dbReference>
<keyword evidence="4" id="KW-0808">Transferase</keyword>
<keyword evidence="13" id="KW-0234">DNA repair</keyword>
<evidence type="ECO:0000259" key="17">
    <source>
        <dbReference type="PROSITE" id="PS50173"/>
    </source>
</evidence>
<dbReference type="GO" id="GO:0006260">
    <property type="term" value="P:DNA replication"/>
    <property type="evidence" value="ECO:0007669"/>
    <property type="project" value="UniProtKB-KW"/>
</dbReference>
<keyword evidence="19" id="KW-1185">Reference proteome</keyword>
<dbReference type="Gene3D" id="3.30.1490.100">
    <property type="entry name" value="DNA polymerase, Y-family, little finger domain"/>
    <property type="match status" value="1"/>
</dbReference>
<evidence type="ECO:0000256" key="10">
    <source>
        <dbReference type="ARBA" id="ARBA00022833"/>
    </source>
</evidence>
<dbReference type="FunFam" id="3.30.1490.100:FF:000004">
    <property type="entry name" value="DNA polymerase IV"/>
    <property type="match status" value="1"/>
</dbReference>
<dbReference type="SUPFAM" id="SSF56672">
    <property type="entry name" value="DNA/RNA polymerases"/>
    <property type="match status" value="1"/>
</dbReference>
<dbReference type="FunFam" id="1.10.150.810:FF:000003">
    <property type="entry name" value="DNA polymerase kappa subunit"/>
    <property type="match status" value="1"/>
</dbReference>
<dbReference type="EC" id="2.7.7.7" evidence="2"/>
<dbReference type="STRING" id="1051890.A0A3N4LI56"/>
<feature type="compositionally biased region" description="Polar residues" evidence="16">
    <location>
        <begin position="604"/>
        <end position="614"/>
    </location>
</feature>
<dbReference type="FunFam" id="3.40.1170.60:FF:000012">
    <property type="entry name" value="Putative DNA-directed polymerase kappa"/>
    <property type="match status" value="1"/>
</dbReference>
<dbReference type="Gene3D" id="3.40.1170.60">
    <property type="match status" value="1"/>
</dbReference>
<dbReference type="GO" id="GO:0070987">
    <property type="term" value="P:error-free translesion synthesis"/>
    <property type="evidence" value="ECO:0007669"/>
    <property type="project" value="UniProtKB-ARBA"/>
</dbReference>
<evidence type="ECO:0000256" key="5">
    <source>
        <dbReference type="ARBA" id="ARBA00022695"/>
    </source>
</evidence>
<feature type="region of interest" description="Disordered" evidence="16">
    <location>
        <begin position="500"/>
        <end position="522"/>
    </location>
</feature>
<dbReference type="GO" id="GO:0008270">
    <property type="term" value="F:zinc ion binding"/>
    <property type="evidence" value="ECO:0007669"/>
    <property type="project" value="UniProtKB-KW"/>
</dbReference>
<dbReference type="PANTHER" id="PTHR11076">
    <property type="entry name" value="DNA REPAIR POLYMERASE UMUC / TRANSFERASE FAMILY MEMBER"/>
    <property type="match status" value="1"/>
</dbReference>
<dbReference type="NCBIfam" id="NF002677">
    <property type="entry name" value="PRK02406.1"/>
    <property type="match status" value="1"/>
</dbReference>
<evidence type="ECO:0000256" key="15">
    <source>
        <dbReference type="SAM" id="Coils"/>
    </source>
</evidence>
<evidence type="ECO:0000256" key="8">
    <source>
        <dbReference type="ARBA" id="ARBA00022763"/>
    </source>
</evidence>
<keyword evidence="12" id="KW-0239">DNA-directed DNA polymerase</keyword>
<dbReference type="Pfam" id="PF11798">
    <property type="entry name" value="IMS_HHH"/>
    <property type="match status" value="1"/>
</dbReference>
<dbReference type="InterPro" id="IPR006642">
    <property type="entry name" value="Rad18_UBZ4"/>
</dbReference>
<dbReference type="OrthoDB" id="1747274at2759"/>
<dbReference type="AlphaFoldDB" id="A0A3N4LI56"/>
<dbReference type="PANTHER" id="PTHR11076:SF33">
    <property type="entry name" value="DNA POLYMERASE KAPPA"/>
    <property type="match status" value="1"/>
</dbReference>
<evidence type="ECO:0000313" key="19">
    <source>
        <dbReference type="Proteomes" id="UP000267821"/>
    </source>
</evidence>
<evidence type="ECO:0000256" key="13">
    <source>
        <dbReference type="ARBA" id="ARBA00023204"/>
    </source>
</evidence>
<dbReference type="CDD" id="cd03586">
    <property type="entry name" value="PolY_Pol_IV_kappa"/>
    <property type="match status" value="1"/>
</dbReference>
<evidence type="ECO:0000256" key="16">
    <source>
        <dbReference type="SAM" id="MobiDB-lite"/>
    </source>
</evidence>
<dbReference type="InterPro" id="IPR050116">
    <property type="entry name" value="DNA_polymerase-Y"/>
</dbReference>
<keyword evidence="11" id="KW-0460">Magnesium</keyword>
<evidence type="ECO:0000313" key="18">
    <source>
        <dbReference type="EMBL" id="RPB22590.1"/>
    </source>
</evidence>
<dbReference type="FunFam" id="3.30.70.270:FF:000014">
    <property type="entry name" value="DNA polymerase kappa subunit"/>
    <property type="match status" value="1"/>
</dbReference>
<feature type="compositionally biased region" description="Basic and acidic residues" evidence="16">
    <location>
        <begin position="1"/>
        <end position="24"/>
    </location>
</feature>
<feature type="domain" description="UmuC" evidence="17">
    <location>
        <begin position="116"/>
        <end position="295"/>
    </location>
</feature>
<dbReference type="GO" id="GO:0005634">
    <property type="term" value="C:nucleus"/>
    <property type="evidence" value="ECO:0007669"/>
    <property type="project" value="TreeGrafter"/>
</dbReference>
<dbReference type="EMBL" id="ML121551">
    <property type="protein sequence ID" value="RPB22590.1"/>
    <property type="molecule type" value="Genomic_DNA"/>
</dbReference>
<dbReference type="InParanoid" id="A0A3N4LI56"/>
<evidence type="ECO:0000256" key="14">
    <source>
        <dbReference type="ARBA" id="ARBA00049244"/>
    </source>
</evidence>
<dbReference type="InterPro" id="IPR024728">
    <property type="entry name" value="PolY_HhH_motif"/>
</dbReference>
<dbReference type="Gene3D" id="3.30.160.60">
    <property type="entry name" value="Classic Zinc Finger"/>
    <property type="match status" value="1"/>
</dbReference>
<dbReference type="InterPro" id="IPR001126">
    <property type="entry name" value="UmuC"/>
</dbReference>
<keyword evidence="9" id="KW-0863">Zinc-finger</keyword>
<evidence type="ECO:0000256" key="1">
    <source>
        <dbReference type="ARBA" id="ARBA00010945"/>
    </source>
</evidence>
<dbReference type="Proteomes" id="UP000267821">
    <property type="component" value="Unassembled WGS sequence"/>
</dbReference>
<dbReference type="SMART" id="SM00734">
    <property type="entry name" value="ZnF_Rad18"/>
    <property type="match status" value="1"/>
</dbReference>
<evidence type="ECO:0000256" key="4">
    <source>
        <dbReference type="ARBA" id="ARBA00022679"/>
    </source>
</evidence>
<dbReference type="Pfam" id="PF00817">
    <property type="entry name" value="IMS"/>
    <property type="match status" value="1"/>
</dbReference>
<evidence type="ECO:0000256" key="6">
    <source>
        <dbReference type="ARBA" id="ARBA00022705"/>
    </source>
</evidence>
<sequence length="646" mass="73677">MADEAKDNHLQQPLEHTELSERKQSSLHHSLLGPSLQKAGQDAVDQSKVAEIIYQASLGSKFFKHEEKRDEQLTKKVEAILARKQYLESIDLSSELRRIDERISHLVRERDLSQFIVHVDCDAFYASVEELDRPELKNVPMAVGKGVLTTCNYKAREFGCRSGMAGHIAQKLCPQLISLPLNFGKYSKKAEEIREIMAKYDPRYEAASVDEAYLNITPYCKAHDLDPATVVSRLRAEILEKTKISVSAGIGPNATIAKISSNKNKPNGQFIVPNNHEAVMDFMADLPVRKVNGVGRVFERELVSVGINTCKDIYPMRGMLHDLFGEKVTNFLIYCYLGIGRTEIRPVDEYERKSVGTERTFADLWGSNRLRERMKLTAEDLEKDLEELNLSFRTLVLKVKLHTYGVYSRQRALHRPIHIAQDIYQYALPLLASLETEFKDKGGLKIRLMGLRGTALIERNKKVQGFFGKWVGEAGSREGTKRKQLDAEGWEVWPQEEFEQMDDHQNQTSKPVARIQEDGQEDERAKDITFEILSQGISSTENLHDLSQQKGKKEKEPGGQLQEHEQEQWRCPICNHSMAPDDRIFNEHIDWCLSREAIRDVVKESSSSNIQEAVTSPPPKRLKMMEKKKPTGATSGLFPLFKQKQR</sequence>